<dbReference type="PANTHER" id="PTHR10978">
    <property type="entry name" value="SUCCINATE DEHYDROGENASE CYTOCHROME B560 SUBUNIT"/>
    <property type="match status" value="1"/>
</dbReference>
<evidence type="ECO:0000256" key="11">
    <source>
        <dbReference type="ARBA" id="ARBA00025912"/>
    </source>
</evidence>
<feature type="transmembrane region" description="Helical" evidence="13">
    <location>
        <begin position="69"/>
        <end position="90"/>
    </location>
</feature>
<dbReference type="PANTHER" id="PTHR10978:SF5">
    <property type="entry name" value="SUCCINATE DEHYDROGENASE CYTOCHROME B560 SUBUNIT, MITOCHONDRIAL"/>
    <property type="match status" value="1"/>
</dbReference>
<dbReference type="CDD" id="cd03499">
    <property type="entry name" value="SQR_TypeC_SdhC"/>
    <property type="match status" value="1"/>
</dbReference>
<dbReference type="SUPFAM" id="SSF81343">
    <property type="entry name" value="Fumarate reductase respiratory complex transmembrane subunits"/>
    <property type="match status" value="1"/>
</dbReference>
<keyword evidence="10 13" id="KW-0472">Membrane</keyword>
<evidence type="ECO:0000256" key="7">
    <source>
        <dbReference type="ARBA" id="ARBA00022723"/>
    </source>
</evidence>
<reference evidence="14" key="1">
    <citation type="journal article" date="2020" name="mSystems">
        <title>Genome- and Community-Level Interaction Insights into Carbon Utilization and Element Cycling Functions of Hydrothermarchaeota in Hydrothermal Sediment.</title>
        <authorList>
            <person name="Zhou Z."/>
            <person name="Liu Y."/>
            <person name="Xu W."/>
            <person name="Pan J."/>
            <person name="Luo Z.H."/>
            <person name="Li M."/>
        </authorList>
    </citation>
    <scope>NUCLEOTIDE SEQUENCE [LARGE SCALE GENOMIC DNA]</scope>
    <source>
        <strain evidence="14">HyVt-535</strain>
    </source>
</reference>
<comment type="subunit">
    <text evidence="11">Part of an enzyme complex containing four subunits: a flavoprotein, an iron-sulfur protein, plus two membrane-anchoring proteins, SdhC and SdhD. The complex can form homotrimers.</text>
</comment>
<feature type="transmembrane region" description="Helical" evidence="13">
    <location>
        <begin position="32"/>
        <end position="49"/>
    </location>
</feature>
<keyword evidence="5 12" id="KW-0349">Heme</keyword>
<evidence type="ECO:0000256" key="3">
    <source>
        <dbReference type="ARBA" id="ARBA00007244"/>
    </source>
</evidence>
<dbReference type="Gene3D" id="1.20.1300.10">
    <property type="entry name" value="Fumarate reductase/succinate dehydrogenase, transmembrane subunit"/>
    <property type="match status" value="1"/>
</dbReference>
<dbReference type="InterPro" id="IPR014314">
    <property type="entry name" value="Succ_DH_cytb556"/>
</dbReference>
<dbReference type="EMBL" id="DROM01000071">
    <property type="protein sequence ID" value="HHH12813.1"/>
    <property type="molecule type" value="Genomic_DNA"/>
</dbReference>
<comment type="similarity">
    <text evidence="3">Belongs to the cytochrome b560 family.</text>
</comment>
<keyword evidence="9 12" id="KW-0408">Iron</keyword>
<comment type="cofactor">
    <cofactor evidence="12">
        <name>heme</name>
        <dbReference type="ChEBI" id="CHEBI:30413"/>
    </cofactor>
    <text evidence="12">The heme is bound between the two transmembrane subunits.</text>
</comment>
<proteinExistence type="inferred from homology"/>
<evidence type="ECO:0000313" key="14">
    <source>
        <dbReference type="EMBL" id="HHH12813.1"/>
    </source>
</evidence>
<dbReference type="PIRSF" id="PIRSF000178">
    <property type="entry name" value="SDH_cyt_b560"/>
    <property type="match status" value="1"/>
</dbReference>
<evidence type="ECO:0000256" key="13">
    <source>
        <dbReference type="SAM" id="Phobius"/>
    </source>
</evidence>
<evidence type="ECO:0000256" key="12">
    <source>
        <dbReference type="PIRSR" id="PIRSR000178-1"/>
    </source>
</evidence>
<dbReference type="GO" id="GO:0006099">
    <property type="term" value="P:tricarboxylic acid cycle"/>
    <property type="evidence" value="ECO:0007669"/>
    <property type="project" value="InterPro"/>
</dbReference>
<dbReference type="NCBIfam" id="TIGR02970">
    <property type="entry name" value="succ_dehyd_cytB"/>
    <property type="match status" value="1"/>
</dbReference>
<dbReference type="PROSITE" id="PS01000">
    <property type="entry name" value="SDH_CYT_1"/>
    <property type="match status" value="1"/>
</dbReference>
<evidence type="ECO:0000256" key="5">
    <source>
        <dbReference type="ARBA" id="ARBA00022617"/>
    </source>
</evidence>
<keyword evidence="6 13" id="KW-0812">Transmembrane</keyword>
<accession>A0A7C5IYN5</accession>
<evidence type="ECO:0000256" key="1">
    <source>
        <dbReference type="ARBA" id="ARBA00004050"/>
    </source>
</evidence>
<sequence length="125" mass="13289">MQPQTRPVFLNLLQIRLPVAGVLSIAHRASGVILFLALPFLVGLLELALSGEAGFGRAAALLQGAGGWVLRFLLLWALLHHLLAGIRYLLIDADLGVQAPRYRQSAWLVLVGAPLLALLLAGGLA</sequence>
<comment type="function">
    <text evidence="1">Membrane-anchoring subunit of succinate dehydrogenase (SDH).</text>
</comment>
<keyword evidence="8 13" id="KW-1133">Transmembrane helix</keyword>
<evidence type="ECO:0000256" key="10">
    <source>
        <dbReference type="ARBA" id="ARBA00023136"/>
    </source>
</evidence>
<evidence type="ECO:0000256" key="9">
    <source>
        <dbReference type="ARBA" id="ARBA00023004"/>
    </source>
</evidence>
<dbReference type="AlphaFoldDB" id="A0A7C5IYN5"/>
<evidence type="ECO:0000256" key="6">
    <source>
        <dbReference type="ARBA" id="ARBA00022692"/>
    </source>
</evidence>
<feature type="transmembrane region" description="Helical" evidence="13">
    <location>
        <begin position="105"/>
        <end position="124"/>
    </location>
</feature>
<dbReference type="Pfam" id="PF01127">
    <property type="entry name" value="Sdh_cyt"/>
    <property type="match status" value="1"/>
</dbReference>
<evidence type="ECO:0000256" key="4">
    <source>
        <dbReference type="ARBA" id="ARBA00020076"/>
    </source>
</evidence>
<organism evidence="14">
    <name type="scientific">Thiolapillus brandeum</name>
    <dbReference type="NCBI Taxonomy" id="1076588"/>
    <lineage>
        <taxon>Bacteria</taxon>
        <taxon>Pseudomonadati</taxon>
        <taxon>Pseudomonadota</taxon>
        <taxon>Gammaproteobacteria</taxon>
        <taxon>Chromatiales</taxon>
        <taxon>Sedimenticolaceae</taxon>
        <taxon>Thiolapillus</taxon>
    </lineage>
</organism>
<comment type="subcellular location">
    <subcellularLocation>
        <location evidence="2">Membrane</location>
        <topology evidence="2">Multi-pass membrane protein</topology>
    </subcellularLocation>
</comment>
<dbReference type="InterPro" id="IPR034804">
    <property type="entry name" value="SQR/QFR_C/D"/>
</dbReference>
<gene>
    <name evidence="14" type="primary">sdhC</name>
    <name evidence="14" type="ORF">ENJ98_01105</name>
</gene>
<dbReference type="InterPro" id="IPR018495">
    <property type="entry name" value="Succ_DH_cyt_bsu_CS"/>
</dbReference>
<keyword evidence="7 12" id="KW-0479">Metal-binding</keyword>
<feature type="binding site" description="axial binding residue" evidence="12">
    <location>
        <position position="81"/>
    </location>
    <ligand>
        <name>heme</name>
        <dbReference type="ChEBI" id="CHEBI:30413"/>
        <note>ligand shared with second transmembrane subunit</note>
    </ligand>
    <ligandPart>
        <name>Fe</name>
        <dbReference type="ChEBI" id="CHEBI:18248"/>
    </ligandPart>
</feature>
<dbReference type="GO" id="GO:0046872">
    <property type="term" value="F:metal ion binding"/>
    <property type="evidence" value="ECO:0007669"/>
    <property type="project" value="UniProtKB-KW"/>
</dbReference>
<comment type="caution">
    <text evidence="14">The sequence shown here is derived from an EMBL/GenBank/DDBJ whole genome shotgun (WGS) entry which is preliminary data.</text>
</comment>
<dbReference type="Proteomes" id="UP000886100">
    <property type="component" value="Unassembled WGS sequence"/>
</dbReference>
<feature type="transmembrane region" description="Helical" evidence="13">
    <location>
        <begin position="7"/>
        <end position="26"/>
    </location>
</feature>
<name>A0A7C5IYN5_9GAMM</name>
<evidence type="ECO:0000256" key="2">
    <source>
        <dbReference type="ARBA" id="ARBA00004141"/>
    </source>
</evidence>
<evidence type="ECO:0000256" key="8">
    <source>
        <dbReference type="ARBA" id="ARBA00022989"/>
    </source>
</evidence>
<dbReference type="GO" id="GO:0005886">
    <property type="term" value="C:plasma membrane"/>
    <property type="evidence" value="ECO:0007669"/>
    <property type="project" value="TreeGrafter"/>
</dbReference>
<protein>
    <recommendedName>
        <fullName evidence="4">Succinate dehydrogenase cytochrome b556 subunit</fullName>
    </recommendedName>
</protein>
<dbReference type="InterPro" id="IPR000701">
    <property type="entry name" value="SuccDH_FuR_B_TM-su"/>
</dbReference>
<dbReference type="GO" id="GO:0009055">
    <property type="term" value="F:electron transfer activity"/>
    <property type="evidence" value="ECO:0007669"/>
    <property type="project" value="InterPro"/>
</dbReference>